<accession>K9UIC4</accession>
<evidence type="ECO:0000313" key="2">
    <source>
        <dbReference type="Proteomes" id="UP000010366"/>
    </source>
</evidence>
<gene>
    <name evidence="1" type="ORF">Cha6605_3189</name>
</gene>
<dbReference type="AlphaFoldDB" id="K9UIC4"/>
<dbReference type="OrthoDB" id="571745at2"/>
<reference evidence="1 2" key="1">
    <citation type="submission" date="2012-05" db="EMBL/GenBank/DDBJ databases">
        <title>Finished chromosome of genome of Chamaesiphon sp. PCC 6605.</title>
        <authorList>
            <consortium name="US DOE Joint Genome Institute"/>
            <person name="Gugger M."/>
            <person name="Coursin T."/>
            <person name="Rippka R."/>
            <person name="Tandeau De Marsac N."/>
            <person name="Huntemann M."/>
            <person name="Wei C.-L."/>
            <person name="Han J."/>
            <person name="Detter J.C."/>
            <person name="Han C."/>
            <person name="Tapia R."/>
            <person name="Chen A."/>
            <person name="Kyrpides N."/>
            <person name="Mavromatis K."/>
            <person name="Markowitz V."/>
            <person name="Szeto E."/>
            <person name="Ivanova N."/>
            <person name="Pagani I."/>
            <person name="Pati A."/>
            <person name="Goodwin L."/>
            <person name="Nordberg H.P."/>
            <person name="Cantor M.N."/>
            <person name="Hua S.X."/>
            <person name="Woyke T."/>
            <person name="Kerfeld C.A."/>
        </authorList>
    </citation>
    <scope>NUCLEOTIDE SEQUENCE [LARGE SCALE GENOMIC DNA]</scope>
    <source>
        <strain evidence="2">ATCC 27169 / PCC 6605</strain>
    </source>
</reference>
<dbReference type="Proteomes" id="UP000010366">
    <property type="component" value="Chromosome"/>
</dbReference>
<evidence type="ECO:0000313" key="1">
    <source>
        <dbReference type="EMBL" id="AFY94201.1"/>
    </source>
</evidence>
<dbReference type="RefSeq" id="WP_015160340.1">
    <property type="nucleotide sequence ID" value="NC_019697.1"/>
</dbReference>
<dbReference type="REBASE" id="57862">
    <property type="entry name" value="Cmi6605ORF3188P"/>
</dbReference>
<dbReference type="KEGG" id="cmp:Cha6605_3189"/>
<sequence length="266" mass="30755">MPKAKQREPNRYETIILRLFENHYTQGLTEFEFTRDEIESISKILNIKLPKNIGDVIYTFRYRSKLPEKIQDTANPGLEWIILGAGNACYRFIQFKLNPIIPRDELVTIKIPDSTPEIITAYALSDEQALLAKVRYNRLVDVFLGITAFSLQNHLRTTVESIGQIEIDEIYVGIDRYGRQFIVPVQAKGGKDKHSVVQTLQDLTYCAEKFPDLICKAVSAQFMSEGRIAMFELLREGNEVKVVEEKHYRLVPSSDIYKEDLRNYSR</sequence>
<dbReference type="HOGENOM" id="CLU_1244224_0_0_3"/>
<dbReference type="PATRIC" id="fig|1173020.3.peg.3651"/>
<proteinExistence type="predicted"/>
<name>K9UIC4_CHAP6</name>
<dbReference type="eggNOG" id="COG0863">
    <property type="taxonomic scope" value="Bacteria"/>
</dbReference>
<dbReference type="STRING" id="1173020.Cha6605_3189"/>
<organism evidence="1 2">
    <name type="scientific">Chamaesiphon minutus (strain ATCC 27169 / PCC 6605)</name>
    <dbReference type="NCBI Taxonomy" id="1173020"/>
    <lineage>
        <taxon>Bacteria</taxon>
        <taxon>Bacillati</taxon>
        <taxon>Cyanobacteriota</taxon>
        <taxon>Cyanophyceae</taxon>
        <taxon>Gomontiellales</taxon>
        <taxon>Chamaesiphonaceae</taxon>
        <taxon>Chamaesiphon</taxon>
    </lineage>
</organism>
<protein>
    <recommendedName>
        <fullName evidence="3">Endonuclease</fullName>
    </recommendedName>
</protein>
<keyword evidence="2" id="KW-1185">Reference proteome</keyword>
<dbReference type="EMBL" id="CP003600">
    <property type="protein sequence ID" value="AFY94201.1"/>
    <property type="molecule type" value="Genomic_DNA"/>
</dbReference>
<evidence type="ECO:0008006" key="3">
    <source>
        <dbReference type="Google" id="ProtNLM"/>
    </source>
</evidence>